<reference evidence="1 2" key="1">
    <citation type="submission" date="2015-10" db="EMBL/GenBank/DDBJ databases">
        <title>Butyribacter intestini gen. nov., sp. nov., a butyric acid-producing bacterium of the family Lachnospiraceae isolated from the human faeces.</title>
        <authorList>
            <person name="Zou Y."/>
            <person name="Xue W."/>
            <person name="Luo G."/>
            <person name="Lv M."/>
        </authorList>
    </citation>
    <scope>NUCLEOTIDE SEQUENCE [LARGE SCALE GENOMIC DNA]</scope>
    <source>
        <strain evidence="1 2">TF01-11</strain>
    </source>
</reference>
<dbReference type="AlphaFoldDB" id="A0AAW3JRE4"/>
<dbReference type="RefSeq" id="WP_055944467.1">
    <property type="nucleotide sequence ID" value="NZ_JAQDCV010000005.1"/>
</dbReference>
<keyword evidence="2" id="KW-1185">Reference proteome</keyword>
<protein>
    <submittedName>
        <fullName evidence="1">Uncharacterized protein</fullName>
    </submittedName>
</protein>
<evidence type="ECO:0000313" key="2">
    <source>
        <dbReference type="Proteomes" id="UP000050833"/>
    </source>
</evidence>
<gene>
    <name evidence="1" type="ORF">APZ18_09985</name>
</gene>
<comment type="caution">
    <text evidence="1">The sequence shown here is derived from an EMBL/GenBank/DDBJ whole genome shotgun (WGS) entry which is preliminary data.</text>
</comment>
<name>A0AAW3JRE4_9FIRM</name>
<organism evidence="1 2">
    <name type="scientific">Butyribacter intestini</name>
    <dbReference type="NCBI Taxonomy" id="1703332"/>
    <lineage>
        <taxon>Bacteria</taxon>
        <taxon>Bacillati</taxon>
        <taxon>Bacillota</taxon>
        <taxon>Clostridia</taxon>
        <taxon>Lachnospirales</taxon>
        <taxon>Lachnospiraceae</taxon>
        <taxon>Butyribacter</taxon>
    </lineage>
</organism>
<dbReference type="Proteomes" id="UP000050833">
    <property type="component" value="Unassembled WGS sequence"/>
</dbReference>
<accession>A0AAW3JRE4</accession>
<proteinExistence type="predicted"/>
<evidence type="ECO:0000313" key="1">
    <source>
        <dbReference type="EMBL" id="KQC85032.1"/>
    </source>
</evidence>
<sequence length="61" mass="7294">MIEVRPLKFRGLLFGVYFFAIVQRKYIRKCKSMGNLYCHKSMEKQEKKICMEKEDCKAGKL</sequence>
<dbReference type="EMBL" id="LLKB01000005">
    <property type="protein sequence ID" value="KQC85032.1"/>
    <property type="molecule type" value="Genomic_DNA"/>
</dbReference>